<organism evidence="6 7">
    <name type="scientific">Diploscapter pachys</name>
    <dbReference type="NCBI Taxonomy" id="2018661"/>
    <lineage>
        <taxon>Eukaryota</taxon>
        <taxon>Metazoa</taxon>
        <taxon>Ecdysozoa</taxon>
        <taxon>Nematoda</taxon>
        <taxon>Chromadorea</taxon>
        <taxon>Rhabditida</taxon>
        <taxon>Rhabditina</taxon>
        <taxon>Rhabditomorpha</taxon>
        <taxon>Rhabditoidea</taxon>
        <taxon>Rhabditidae</taxon>
        <taxon>Diploscapter</taxon>
    </lineage>
</organism>
<protein>
    <recommendedName>
        <fullName evidence="5">Aromatic amino acid beta-eliminating lyase/threonine aldolase domain-containing protein</fullName>
    </recommendedName>
</protein>
<dbReference type="EMBL" id="LIAE01007591">
    <property type="protein sequence ID" value="PAV78240.1"/>
    <property type="molecule type" value="Genomic_DNA"/>
</dbReference>
<dbReference type="CDD" id="cd06502">
    <property type="entry name" value="TA_like"/>
    <property type="match status" value="1"/>
</dbReference>
<name>A0A2A2KWC4_9BILA</name>
<accession>A0A2A2KWC4</accession>
<dbReference type="PANTHER" id="PTHR48097">
    <property type="entry name" value="L-THREONINE ALDOLASE-RELATED"/>
    <property type="match status" value="1"/>
</dbReference>
<evidence type="ECO:0000259" key="5">
    <source>
        <dbReference type="Pfam" id="PF01212"/>
    </source>
</evidence>
<dbReference type="GO" id="GO:0006567">
    <property type="term" value="P:L-threonine catabolic process"/>
    <property type="evidence" value="ECO:0007669"/>
    <property type="project" value="TreeGrafter"/>
</dbReference>
<evidence type="ECO:0000256" key="4">
    <source>
        <dbReference type="PIRSR" id="PIRSR017617-1"/>
    </source>
</evidence>
<dbReference type="FunFam" id="3.40.640.10:FF:000159">
    <property type="entry name" value="Uncharacterized protein R102.4"/>
    <property type="match status" value="1"/>
</dbReference>
<dbReference type="InterPro" id="IPR015421">
    <property type="entry name" value="PyrdxlP-dep_Trfase_major"/>
</dbReference>
<comment type="caution">
    <text evidence="6">The sequence shown here is derived from an EMBL/GenBank/DDBJ whole genome shotgun (WGS) entry which is preliminary data.</text>
</comment>
<dbReference type="NCBIfam" id="NF041359">
    <property type="entry name" value="GntG_guanitoxin"/>
    <property type="match status" value="1"/>
</dbReference>
<evidence type="ECO:0000256" key="1">
    <source>
        <dbReference type="ARBA" id="ARBA00001933"/>
    </source>
</evidence>
<proteinExistence type="inferred from homology"/>
<dbReference type="GO" id="GO:0008732">
    <property type="term" value="F:L-allo-threonine aldolase activity"/>
    <property type="evidence" value="ECO:0007669"/>
    <property type="project" value="TreeGrafter"/>
</dbReference>
<dbReference type="STRING" id="2018661.A0A2A2KWC4"/>
<dbReference type="InterPro" id="IPR023603">
    <property type="entry name" value="Low_specificity_L-TA-like"/>
</dbReference>
<comment type="similarity">
    <text evidence="2">Belongs to the threonine aldolase family.</text>
</comment>
<dbReference type="Proteomes" id="UP000218231">
    <property type="component" value="Unassembled WGS sequence"/>
</dbReference>
<gene>
    <name evidence="6" type="ORF">WR25_17648</name>
</gene>
<dbReference type="InterPro" id="IPR001597">
    <property type="entry name" value="ArAA_b-elim_lyase/Thr_aldolase"/>
</dbReference>
<dbReference type="GO" id="GO:0006545">
    <property type="term" value="P:glycine biosynthetic process"/>
    <property type="evidence" value="ECO:0007669"/>
    <property type="project" value="TreeGrafter"/>
</dbReference>
<feature type="domain" description="Aromatic amino acid beta-eliminating lyase/threonine aldolase" evidence="5">
    <location>
        <begin position="71"/>
        <end position="338"/>
    </location>
</feature>
<evidence type="ECO:0000256" key="2">
    <source>
        <dbReference type="ARBA" id="ARBA00006966"/>
    </source>
</evidence>
<evidence type="ECO:0000256" key="3">
    <source>
        <dbReference type="ARBA" id="ARBA00022898"/>
    </source>
</evidence>
<dbReference type="Pfam" id="PF01212">
    <property type="entry name" value="Beta_elim_lyase"/>
    <property type="match status" value="1"/>
</dbReference>
<dbReference type="NCBIfam" id="NF007825">
    <property type="entry name" value="PRK10534.1"/>
    <property type="match status" value="1"/>
</dbReference>
<dbReference type="Gene3D" id="3.90.1150.10">
    <property type="entry name" value="Aspartate Aminotransferase, domain 1"/>
    <property type="match status" value="1"/>
</dbReference>
<dbReference type="PIRSF" id="PIRSF017617">
    <property type="entry name" value="Thr_aldolase"/>
    <property type="match status" value="1"/>
</dbReference>
<feature type="modified residue" description="N6-(pyridoxal phosphate)lysine" evidence="4">
    <location>
        <position position="268"/>
    </location>
</feature>
<dbReference type="Gene3D" id="3.40.640.10">
    <property type="entry name" value="Type I PLP-dependent aspartate aminotransferase-like (Major domain)"/>
    <property type="match status" value="1"/>
</dbReference>
<dbReference type="InterPro" id="IPR015422">
    <property type="entry name" value="PyrdxlP-dep_Trfase_small"/>
</dbReference>
<evidence type="ECO:0000313" key="6">
    <source>
        <dbReference type="EMBL" id="PAV78240.1"/>
    </source>
</evidence>
<dbReference type="PANTHER" id="PTHR48097:SF9">
    <property type="entry name" value="L-THREONINE ALDOLASE"/>
    <property type="match status" value="1"/>
</dbReference>
<comment type="cofactor">
    <cofactor evidence="1">
        <name>pyridoxal 5'-phosphate</name>
        <dbReference type="ChEBI" id="CHEBI:597326"/>
    </cofactor>
</comment>
<reference evidence="6 7" key="1">
    <citation type="journal article" date="2017" name="Curr. Biol.">
        <title>Genome architecture and evolution of a unichromosomal asexual nematode.</title>
        <authorList>
            <person name="Fradin H."/>
            <person name="Zegar C."/>
            <person name="Gutwein M."/>
            <person name="Lucas J."/>
            <person name="Kovtun M."/>
            <person name="Corcoran D."/>
            <person name="Baugh L.R."/>
            <person name="Kiontke K."/>
            <person name="Gunsalus K."/>
            <person name="Fitch D.H."/>
            <person name="Piano F."/>
        </authorList>
    </citation>
    <scope>NUCLEOTIDE SEQUENCE [LARGE SCALE GENOMIC DNA]</scope>
    <source>
        <strain evidence="6">PF1309</strain>
    </source>
</reference>
<dbReference type="GO" id="GO:0005829">
    <property type="term" value="C:cytosol"/>
    <property type="evidence" value="ECO:0007669"/>
    <property type="project" value="TreeGrafter"/>
</dbReference>
<dbReference type="SUPFAM" id="SSF53383">
    <property type="entry name" value="PLP-dependent transferases"/>
    <property type="match status" value="1"/>
</dbReference>
<keyword evidence="3" id="KW-0663">Pyridoxal phosphate</keyword>
<dbReference type="OrthoDB" id="10261951at2759"/>
<evidence type="ECO:0000313" key="7">
    <source>
        <dbReference type="Proteomes" id="UP000218231"/>
    </source>
</evidence>
<sequence>MHISRCRFLSSLPSTSSFCSFRSPQRRHFFRSAKCQFTRSLHWKMPAHQEETLLPETGYSTKVDNASQCIDLRSDTVTLPSAEMKKAMVEAILGDDVFGEDPTVNQLEKRCAALFGKEAALFVLSGTMGNLLAVLSHCQRGDELIVGRHNHIHKWEQGNYAQLGGISATTLKVNPDGTMDPNDIEDAIRANDQHMPRTALVCIENTHNFAGGKALSTDYLKSVRKLADKHKLKVHMDGARIYNAAIALNVDVSEICSYVDSMMMCFSKGLGAPMGSILVGTRQFIDEARKKRKAVGGGWRQAGILAACANLALDRAVETIERDHRHAKLLAKGINERTPEALKSSIHADEKDITNMVLVTCKDKVTTSQVVAFFQSHSILFMAFDSSRIRIVLNWGVCENDLHKILDIYQTFVDSIKI</sequence>
<dbReference type="AlphaFoldDB" id="A0A2A2KWC4"/>
<keyword evidence="7" id="KW-1185">Reference proteome</keyword>
<dbReference type="InterPro" id="IPR015424">
    <property type="entry name" value="PyrdxlP-dep_Trfase"/>
</dbReference>